<evidence type="ECO:0000259" key="1">
    <source>
        <dbReference type="Pfam" id="PF07238"/>
    </source>
</evidence>
<evidence type="ECO:0000313" key="2">
    <source>
        <dbReference type="EMBL" id="SHO53623.1"/>
    </source>
</evidence>
<accession>A0A1M7YLW0</accession>
<dbReference type="AlphaFoldDB" id="A0A1M7YLW0"/>
<dbReference type="OrthoDB" id="5431523at2"/>
<sequence length="120" mass="13459">MEKRRHNRIMMGDCLAVDLSDGNGFFTGVVRDISLNGMRLVDVSKKINVRSGRLTVVMSAGGKNFKMTTKPKWYSEKVQGKSIGIGVEILNVPPGWTEFVMKNEPQSRDVDVWSKVSVRN</sequence>
<dbReference type="Proteomes" id="UP000184603">
    <property type="component" value="Unassembled WGS sequence"/>
</dbReference>
<evidence type="ECO:0000313" key="3">
    <source>
        <dbReference type="Proteomes" id="UP000184603"/>
    </source>
</evidence>
<dbReference type="RefSeq" id="WP_084554617.1">
    <property type="nucleotide sequence ID" value="NZ_FRFE01000065.1"/>
</dbReference>
<dbReference type="GO" id="GO:0035438">
    <property type="term" value="F:cyclic-di-GMP binding"/>
    <property type="evidence" value="ECO:0007669"/>
    <property type="project" value="InterPro"/>
</dbReference>
<name>A0A1M7YLW0_9BACT</name>
<gene>
    <name evidence="2" type="ORF">SAMN02745220_05232</name>
</gene>
<feature type="domain" description="PilZ" evidence="1">
    <location>
        <begin position="2"/>
        <end position="93"/>
    </location>
</feature>
<dbReference type="Gene3D" id="2.40.10.220">
    <property type="entry name" value="predicted glycosyltransferase like domains"/>
    <property type="match status" value="1"/>
</dbReference>
<reference evidence="2 3" key="1">
    <citation type="submission" date="2016-12" db="EMBL/GenBank/DDBJ databases">
        <authorList>
            <person name="Song W.-J."/>
            <person name="Kurnit D.M."/>
        </authorList>
    </citation>
    <scope>NUCLEOTIDE SEQUENCE [LARGE SCALE GENOMIC DNA]</scope>
    <source>
        <strain evidence="2 3">DSM 18488</strain>
    </source>
</reference>
<proteinExistence type="predicted"/>
<keyword evidence="3" id="KW-1185">Reference proteome</keyword>
<dbReference type="InterPro" id="IPR009875">
    <property type="entry name" value="PilZ_domain"/>
</dbReference>
<dbReference type="Pfam" id="PF07238">
    <property type="entry name" value="PilZ"/>
    <property type="match status" value="1"/>
</dbReference>
<dbReference type="EMBL" id="FRFE01000065">
    <property type="protein sequence ID" value="SHO53623.1"/>
    <property type="molecule type" value="Genomic_DNA"/>
</dbReference>
<organism evidence="2 3">
    <name type="scientific">Desulfopila aestuarii DSM 18488</name>
    <dbReference type="NCBI Taxonomy" id="1121416"/>
    <lineage>
        <taxon>Bacteria</taxon>
        <taxon>Pseudomonadati</taxon>
        <taxon>Thermodesulfobacteriota</taxon>
        <taxon>Desulfobulbia</taxon>
        <taxon>Desulfobulbales</taxon>
        <taxon>Desulfocapsaceae</taxon>
        <taxon>Desulfopila</taxon>
    </lineage>
</organism>
<protein>
    <submittedName>
        <fullName evidence="2">PilZ domain-containing protein</fullName>
    </submittedName>
</protein>
<dbReference type="SUPFAM" id="SSF141371">
    <property type="entry name" value="PilZ domain-like"/>
    <property type="match status" value="1"/>
</dbReference>